<dbReference type="PANTHER" id="PTHR43143:SF1">
    <property type="entry name" value="SERINE_THREONINE-PROTEIN PHOSPHATASE CPPED1"/>
    <property type="match status" value="1"/>
</dbReference>
<dbReference type="GO" id="GO:0016787">
    <property type="term" value="F:hydrolase activity"/>
    <property type="evidence" value="ECO:0007669"/>
    <property type="project" value="InterPro"/>
</dbReference>
<dbReference type="RefSeq" id="WP_090237043.1">
    <property type="nucleotide sequence ID" value="NZ_FOJW01000006.1"/>
</dbReference>
<name>A0A1I0Y5W7_9BACI</name>
<dbReference type="OrthoDB" id="1645838at2"/>
<evidence type="ECO:0000313" key="2">
    <source>
        <dbReference type="EMBL" id="SFB08689.1"/>
    </source>
</evidence>
<dbReference type="EMBL" id="FOJW01000006">
    <property type="protein sequence ID" value="SFB08689.1"/>
    <property type="molecule type" value="Genomic_DNA"/>
</dbReference>
<dbReference type="InterPro" id="IPR051918">
    <property type="entry name" value="STPP_CPPED1"/>
</dbReference>
<reference evidence="2 3" key="1">
    <citation type="submission" date="2016-10" db="EMBL/GenBank/DDBJ databases">
        <authorList>
            <person name="de Groot N.N."/>
        </authorList>
    </citation>
    <scope>NUCLEOTIDE SEQUENCE [LARGE SCALE GENOMIC DNA]</scope>
    <source>
        <strain evidence="2 3">CGMCC 1.3702</strain>
    </source>
</reference>
<dbReference type="InterPro" id="IPR029052">
    <property type="entry name" value="Metallo-depent_PP-like"/>
</dbReference>
<dbReference type="InterPro" id="IPR004843">
    <property type="entry name" value="Calcineurin-like_PHP"/>
</dbReference>
<dbReference type="Gene3D" id="2.60.40.10">
    <property type="entry name" value="Immunoglobulins"/>
    <property type="match status" value="1"/>
</dbReference>
<evidence type="ECO:0000313" key="3">
    <source>
        <dbReference type="Proteomes" id="UP000198642"/>
    </source>
</evidence>
<dbReference type="Gene3D" id="3.60.21.10">
    <property type="match status" value="1"/>
</dbReference>
<dbReference type="InterPro" id="IPR013783">
    <property type="entry name" value="Ig-like_fold"/>
</dbReference>
<dbReference type="SUPFAM" id="SSF56300">
    <property type="entry name" value="Metallo-dependent phosphatases"/>
    <property type="match status" value="1"/>
</dbReference>
<dbReference type="Proteomes" id="UP000198642">
    <property type="component" value="Unassembled WGS sequence"/>
</dbReference>
<feature type="domain" description="Calcineurin-like phosphoesterase" evidence="1">
    <location>
        <begin position="49"/>
        <end position="236"/>
    </location>
</feature>
<gene>
    <name evidence="2" type="ORF">SAMN04488072_106278</name>
</gene>
<evidence type="ECO:0000259" key="1">
    <source>
        <dbReference type="Pfam" id="PF00149"/>
    </source>
</evidence>
<protein>
    <submittedName>
        <fullName evidence="2">3',5'-cyclic AMP phosphodiesterase CpdA</fullName>
    </submittedName>
</protein>
<dbReference type="Pfam" id="PF00149">
    <property type="entry name" value="Metallophos"/>
    <property type="match status" value="1"/>
</dbReference>
<sequence length="435" mass="49634">MRKIAKKSFKLPVSLIAILLGLTILTYPHNAEASSPGVPGNNPELVFPVISDTQISNDSDLEKFNNALNQLNELSPNQDAFVFLGDLTDNGYTEQYDNAMEVYEENRQDGTQSLFAIGNHEYYNDANALESQERFLEKTGMDSLYYHKVIKDYDFVVMGEEDEGYFSKQQINWLDEQLSKAEQRDSKKPIFVFMHWPIEDTTYGSEWHVEPNGELLYETLEKYPQVVFFSGHTHYPVSDPKSIYQKDFTSVNTGSVNYMWTENGYLQGHLPPGHDEVSNGLLVEVYNNRVIIKRRGFHSNDWLGDPWVIKTPAKTNKFKYTSDRDNKKPYFKKGSSVSINQDKTTSTELYAEFQQASDNILVHSYQVTAVNKMTGETAKEYTAFSEYYKDSVPEKLELPISGLKPGNEYEINIKAIDAFGNISDESLTTVGNTKK</sequence>
<accession>A0A1I0Y5W7</accession>
<proteinExistence type="predicted"/>
<organism evidence="2 3">
    <name type="scientific">Lentibacillus halodurans</name>
    <dbReference type="NCBI Taxonomy" id="237679"/>
    <lineage>
        <taxon>Bacteria</taxon>
        <taxon>Bacillati</taxon>
        <taxon>Bacillota</taxon>
        <taxon>Bacilli</taxon>
        <taxon>Bacillales</taxon>
        <taxon>Bacillaceae</taxon>
        <taxon>Lentibacillus</taxon>
    </lineage>
</organism>
<keyword evidence="3" id="KW-1185">Reference proteome</keyword>
<dbReference type="PANTHER" id="PTHR43143">
    <property type="entry name" value="METALLOPHOSPHOESTERASE, CALCINEURIN SUPERFAMILY"/>
    <property type="match status" value="1"/>
</dbReference>
<dbReference type="STRING" id="237679.SAMN04488072_106278"/>
<dbReference type="AlphaFoldDB" id="A0A1I0Y5W7"/>